<sequence length="505" mass="59252">MINIVSMLYLQTKRRLLSQAHEKRFPILLSMILLLFVVIQMEWIANAEEWDITLIGWVMAGVLLAFTCFGLFSNRIPGQMEDVIWLYTAPYPLYMMIYSVWIWNMTWKSLLWLCSGILADLFLLLFRQQDPQLTVKALQFVLFIIVLEAWVLALSSARNLKNLKLILTVTLLCSLVVYGLTFYYYFLTQNHSLWWDVLGRKIGEIGYVIKGNYSLTAYLVLTVFLALSFIIIRFTANRLECKEKLVKEAEFWSEFREQQIGIGQLKEKQTWWGMKTLNGIFSFLWMDILLVKKNLFFHTSHFLALLLIFYYLISVNLDWFYIFFTMIVLTAFLSSYYSSLIRHAKSGDLFLFPGSLWKKAILLEMGNTLWMFFLFVFSLGICQLIVFIPKGEMLLLFIYGLGSYVLMLAIRWAVFVQTYALNPKLPFALYYKVFILTSVVSFLFVFILHKAAQHGPALLLPILFILSGGWIWFLFWRYKSRIRFVYLWVGTFLFPILVFLISGIG</sequence>
<proteinExistence type="predicted"/>
<protein>
    <submittedName>
        <fullName evidence="2">Sporulation killing factor system integral membrane protein</fullName>
    </submittedName>
</protein>
<evidence type="ECO:0000313" key="3">
    <source>
        <dbReference type="Proteomes" id="UP001211894"/>
    </source>
</evidence>
<feature type="transmembrane region" description="Helical" evidence="1">
    <location>
        <begin position="455"/>
        <end position="475"/>
    </location>
</feature>
<keyword evidence="3" id="KW-1185">Reference proteome</keyword>
<feature type="transmembrane region" description="Helical" evidence="1">
    <location>
        <begin position="368"/>
        <end position="388"/>
    </location>
</feature>
<gene>
    <name evidence="2" type="primary">skfF</name>
    <name evidence="2" type="ORF">PJ311_06990</name>
</gene>
<feature type="transmembrane region" description="Helical" evidence="1">
    <location>
        <begin position="84"/>
        <end position="103"/>
    </location>
</feature>
<keyword evidence="1" id="KW-0472">Membrane</keyword>
<feature type="transmembrane region" description="Helical" evidence="1">
    <location>
        <begin position="52"/>
        <end position="72"/>
    </location>
</feature>
<feature type="transmembrane region" description="Helical" evidence="1">
    <location>
        <begin position="394"/>
        <end position="416"/>
    </location>
</feature>
<dbReference type="EMBL" id="JAQKAB010000004">
    <property type="protein sequence ID" value="MDA7026362.1"/>
    <property type="molecule type" value="Genomic_DNA"/>
</dbReference>
<feature type="transmembrane region" description="Helical" evidence="1">
    <location>
        <begin position="428"/>
        <end position="449"/>
    </location>
</feature>
<accession>A0ABT4X4R9</accession>
<feature type="transmembrane region" description="Helical" evidence="1">
    <location>
        <begin position="215"/>
        <end position="236"/>
    </location>
</feature>
<dbReference type="Proteomes" id="UP001211894">
    <property type="component" value="Unassembled WGS sequence"/>
</dbReference>
<feature type="transmembrane region" description="Helical" evidence="1">
    <location>
        <begin position="319"/>
        <end position="337"/>
    </location>
</feature>
<keyword evidence="1" id="KW-0812">Transmembrane</keyword>
<dbReference type="NCBIfam" id="TIGR04405">
    <property type="entry name" value="SkfF"/>
    <property type="match status" value="1"/>
</dbReference>
<feature type="transmembrane region" description="Helical" evidence="1">
    <location>
        <begin position="25"/>
        <end position="45"/>
    </location>
</feature>
<feature type="transmembrane region" description="Helical" evidence="1">
    <location>
        <begin position="133"/>
        <end position="153"/>
    </location>
</feature>
<comment type="caution">
    <text evidence="2">The sequence shown here is derived from an EMBL/GenBank/DDBJ whole genome shotgun (WGS) entry which is preliminary data.</text>
</comment>
<reference evidence="2 3" key="1">
    <citation type="submission" date="2023-01" db="EMBL/GenBank/DDBJ databases">
        <title>Bacillus changyiensis sp. nov., isolated from a coastal deposit.</title>
        <authorList>
            <person name="Xiao G."/>
            <person name="Lai Q."/>
            <person name="Hu Z."/>
            <person name="Shao Z."/>
        </authorList>
    </citation>
    <scope>NUCLEOTIDE SEQUENCE [LARGE SCALE GENOMIC DNA]</scope>
    <source>
        <strain evidence="2 3">CLL-7-23</strain>
    </source>
</reference>
<keyword evidence="1" id="KW-1133">Transmembrane helix</keyword>
<feature type="transmembrane region" description="Helical" evidence="1">
    <location>
        <begin position="295"/>
        <end position="313"/>
    </location>
</feature>
<organism evidence="2 3">
    <name type="scientific">Bacillus changyiensis</name>
    <dbReference type="NCBI Taxonomy" id="3004103"/>
    <lineage>
        <taxon>Bacteria</taxon>
        <taxon>Bacillati</taxon>
        <taxon>Bacillota</taxon>
        <taxon>Bacilli</taxon>
        <taxon>Bacillales</taxon>
        <taxon>Bacillaceae</taxon>
        <taxon>Bacillus</taxon>
    </lineage>
</organism>
<dbReference type="RefSeq" id="WP_271340219.1">
    <property type="nucleotide sequence ID" value="NZ_JAQKAB010000004.1"/>
</dbReference>
<feature type="transmembrane region" description="Helical" evidence="1">
    <location>
        <begin position="484"/>
        <end position="504"/>
    </location>
</feature>
<name>A0ABT4X4R9_9BACI</name>
<evidence type="ECO:0000313" key="2">
    <source>
        <dbReference type="EMBL" id="MDA7026362.1"/>
    </source>
</evidence>
<dbReference type="InterPro" id="IPR030920">
    <property type="entry name" value="SkfF"/>
</dbReference>
<feature type="transmembrane region" description="Helical" evidence="1">
    <location>
        <begin position="165"/>
        <end position="186"/>
    </location>
</feature>
<evidence type="ECO:0000256" key="1">
    <source>
        <dbReference type="SAM" id="Phobius"/>
    </source>
</evidence>